<feature type="domain" description="RNA polymerase sigma-70 region 2" evidence="5">
    <location>
        <begin position="36"/>
        <end position="89"/>
    </location>
</feature>
<dbReference type="GO" id="GO:0016987">
    <property type="term" value="F:sigma factor activity"/>
    <property type="evidence" value="ECO:0007669"/>
    <property type="project" value="UniProtKB-KW"/>
</dbReference>
<dbReference type="InterPro" id="IPR013249">
    <property type="entry name" value="RNA_pol_sigma70_r4_t2"/>
</dbReference>
<dbReference type="InterPro" id="IPR013324">
    <property type="entry name" value="RNA_pol_sigma_r3/r4-like"/>
</dbReference>
<dbReference type="Pfam" id="PF08281">
    <property type="entry name" value="Sigma70_r4_2"/>
    <property type="match status" value="1"/>
</dbReference>
<keyword evidence="8" id="KW-1185">Reference proteome</keyword>
<proteinExistence type="inferred from homology"/>
<evidence type="ECO:0000256" key="4">
    <source>
        <dbReference type="ARBA" id="ARBA00023163"/>
    </source>
</evidence>
<reference evidence="7 8" key="1">
    <citation type="submission" date="2017-09" db="EMBL/GenBank/DDBJ databases">
        <authorList>
            <person name="Ehlers B."/>
            <person name="Leendertz F.H."/>
        </authorList>
    </citation>
    <scope>NUCLEOTIDE SEQUENCE [LARGE SCALE GENOMIC DNA]</scope>
    <source>
        <strain evidence="7 8">CGMCC 1.10978</strain>
    </source>
</reference>
<dbReference type="CDD" id="cd06171">
    <property type="entry name" value="Sigma70_r4"/>
    <property type="match status" value="1"/>
</dbReference>
<evidence type="ECO:0000256" key="3">
    <source>
        <dbReference type="ARBA" id="ARBA00023082"/>
    </source>
</evidence>
<evidence type="ECO:0000256" key="1">
    <source>
        <dbReference type="ARBA" id="ARBA00010641"/>
    </source>
</evidence>
<dbReference type="EMBL" id="OCND01000014">
    <property type="protein sequence ID" value="SOD57551.1"/>
    <property type="molecule type" value="Genomic_DNA"/>
</dbReference>
<dbReference type="NCBIfam" id="TIGR02937">
    <property type="entry name" value="sigma70-ECF"/>
    <property type="match status" value="1"/>
</dbReference>
<dbReference type="GO" id="GO:0003677">
    <property type="term" value="F:DNA binding"/>
    <property type="evidence" value="ECO:0007669"/>
    <property type="project" value="InterPro"/>
</dbReference>
<gene>
    <name evidence="7" type="ORF">SAMN06296416_11439</name>
</gene>
<organism evidence="7 8">
    <name type="scientific">Pseudoxanthomonas wuyuanensis</name>
    <dbReference type="NCBI Taxonomy" id="1073196"/>
    <lineage>
        <taxon>Bacteria</taxon>
        <taxon>Pseudomonadati</taxon>
        <taxon>Pseudomonadota</taxon>
        <taxon>Gammaproteobacteria</taxon>
        <taxon>Lysobacterales</taxon>
        <taxon>Lysobacteraceae</taxon>
        <taxon>Pseudoxanthomonas</taxon>
    </lineage>
</organism>
<dbReference type="GO" id="GO:0006352">
    <property type="term" value="P:DNA-templated transcription initiation"/>
    <property type="evidence" value="ECO:0007669"/>
    <property type="project" value="InterPro"/>
</dbReference>
<dbReference type="AlphaFoldDB" id="A0A286DG09"/>
<evidence type="ECO:0000256" key="2">
    <source>
        <dbReference type="ARBA" id="ARBA00023015"/>
    </source>
</evidence>
<feature type="domain" description="RNA polymerase sigma factor 70 region 4 type 2" evidence="6">
    <location>
        <begin position="116"/>
        <end position="165"/>
    </location>
</feature>
<evidence type="ECO:0000313" key="7">
    <source>
        <dbReference type="EMBL" id="SOD57551.1"/>
    </source>
</evidence>
<sequence>MQTTAGTHEYDDIQAARDGDCEALQRVLAYSRQNLRRYAEYHCVVNDVEDAVQESLILVSRRITDLRVIEAFASWLFRIVKRECNRLKRGMRLLTGEAVSEDLLACVRFEPTELRQDVIAALQALPPHYREIILLRDLEGLSIDELAARLRIQPQAAKSRLHRARLLAREYLSA</sequence>
<dbReference type="InterPro" id="IPR013325">
    <property type="entry name" value="RNA_pol_sigma_r2"/>
</dbReference>
<dbReference type="Gene3D" id="1.10.10.10">
    <property type="entry name" value="Winged helix-like DNA-binding domain superfamily/Winged helix DNA-binding domain"/>
    <property type="match status" value="1"/>
</dbReference>
<dbReference type="OrthoDB" id="9797134at2"/>
<dbReference type="Pfam" id="PF04542">
    <property type="entry name" value="Sigma70_r2"/>
    <property type="match status" value="1"/>
</dbReference>
<dbReference type="PANTHER" id="PTHR43133:SF51">
    <property type="entry name" value="RNA POLYMERASE SIGMA FACTOR"/>
    <property type="match status" value="1"/>
</dbReference>
<dbReference type="InterPro" id="IPR014284">
    <property type="entry name" value="RNA_pol_sigma-70_dom"/>
</dbReference>
<dbReference type="InterPro" id="IPR039425">
    <property type="entry name" value="RNA_pol_sigma-70-like"/>
</dbReference>
<evidence type="ECO:0000259" key="5">
    <source>
        <dbReference type="Pfam" id="PF04542"/>
    </source>
</evidence>
<dbReference type="PANTHER" id="PTHR43133">
    <property type="entry name" value="RNA POLYMERASE ECF-TYPE SIGMA FACTO"/>
    <property type="match status" value="1"/>
</dbReference>
<dbReference type="InterPro" id="IPR007627">
    <property type="entry name" value="RNA_pol_sigma70_r2"/>
</dbReference>
<dbReference type="SUPFAM" id="SSF88946">
    <property type="entry name" value="Sigma2 domain of RNA polymerase sigma factors"/>
    <property type="match status" value="1"/>
</dbReference>
<dbReference type="SUPFAM" id="SSF88659">
    <property type="entry name" value="Sigma3 and sigma4 domains of RNA polymerase sigma factors"/>
    <property type="match status" value="1"/>
</dbReference>
<evidence type="ECO:0000259" key="6">
    <source>
        <dbReference type="Pfam" id="PF08281"/>
    </source>
</evidence>
<keyword evidence="2" id="KW-0805">Transcription regulation</keyword>
<accession>A0A286DG09</accession>
<evidence type="ECO:0000313" key="8">
    <source>
        <dbReference type="Proteomes" id="UP000219374"/>
    </source>
</evidence>
<dbReference type="InterPro" id="IPR036388">
    <property type="entry name" value="WH-like_DNA-bd_sf"/>
</dbReference>
<keyword evidence="3" id="KW-0731">Sigma factor</keyword>
<comment type="similarity">
    <text evidence="1">Belongs to the sigma-70 factor family. ECF subfamily.</text>
</comment>
<dbReference type="Proteomes" id="UP000219374">
    <property type="component" value="Unassembled WGS sequence"/>
</dbReference>
<dbReference type="RefSeq" id="WP_097123607.1">
    <property type="nucleotide sequence ID" value="NZ_OCND01000014.1"/>
</dbReference>
<dbReference type="Gene3D" id="1.10.1740.10">
    <property type="match status" value="1"/>
</dbReference>
<keyword evidence="4" id="KW-0804">Transcription</keyword>
<protein>
    <submittedName>
        <fullName evidence="7">RNA polymerase sigma factor, sigma-70 family</fullName>
    </submittedName>
</protein>
<name>A0A286DG09_9GAMM</name>